<evidence type="ECO:0000259" key="1">
    <source>
        <dbReference type="Pfam" id="PF04167"/>
    </source>
</evidence>
<name>A0A2A3YEK9_9MICO</name>
<evidence type="ECO:0000313" key="2">
    <source>
        <dbReference type="EMBL" id="PCC37717.1"/>
    </source>
</evidence>
<feature type="domain" description="DUF402" evidence="1">
    <location>
        <begin position="91"/>
        <end position="206"/>
    </location>
</feature>
<dbReference type="EMBL" id="NRGR01000043">
    <property type="protein sequence ID" value="PCC37717.1"/>
    <property type="molecule type" value="Genomic_DNA"/>
</dbReference>
<gene>
    <name evidence="2" type="ORF">CIK66_18065</name>
</gene>
<dbReference type="Gene3D" id="2.40.380.10">
    <property type="entry name" value="FomD-like"/>
    <property type="match status" value="1"/>
</dbReference>
<dbReference type="Proteomes" id="UP000218598">
    <property type="component" value="Unassembled WGS sequence"/>
</dbReference>
<sequence length="237" mass="26061">MDIDVRRQLEAIPGPAGNVVKTPHPVGSTVALRSIRGFADRAAAVSFAVAGTVLQDDGELTVVMTRPGSGRASRAGSRTGPRGRNVVAIGWDGSYDLAEWEGHTVVRAHPHGRCWSVWRWHDGENWIGDWYGNLESPWRRSAVGYDTQDWALDVVAQGTPGADDWTIGFKDEDELDWYVEQGTFSAECAAYFRSVGEELAEIMRRGEGLAAADWSRWAPTRDDVSVPLPEAWQALPV</sequence>
<dbReference type="RefSeq" id="WP_096197959.1">
    <property type="nucleotide sequence ID" value="NZ_BAAAIQ010000053.1"/>
</dbReference>
<protein>
    <recommendedName>
        <fullName evidence="1">DUF402 domain-containing protein</fullName>
    </recommendedName>
</protein>
<dbReference type="InterPro" id="IPR035930">
    <property type="entry name" value="FomD-like_sf"/>
</dbReference>
<comment type="caution">
    <text evidence="2">The sequence shown here is derived from an EMBL/GenBank/DDBJ whole genome shotgun (WGS) entry which is preliminary data.</text>
</comment>
<proteinExistence type="predicted"/>
<accession>A0A2A3YEK9</accession>
<dbReference type="AlphaFoldDB" id="A0A2A3YEK9"/>
<evidence type="ECO:0000313" key="3">
    <source>
        <dbReference type="Proteomes" id="UP000218598"/>
    </source>
</evidence>
<dbReference type="OrthoDB" id="3815685at2"/>
<keyword evidence="3" id="KW-1185">Reference proteome</keyword>
<dbReference type="InterPro" id="IPR007295">
    <property type="entry name" value="DUF402"/>
</dbReference>
<organism evidence="2 3">
    <name type="scientific">Brachybacterium alimentarium</name>
    <dbReference type="NCBI Taxonomy" id="47845"/>
    <lineage>
        <taxon>Bacteria</taxon>
        <taxon>Bacillati</taxon>
        <taxon>Actinomycetota</taxon>
        <taxon>Actinomycetes</taxon>
        <taxon>Micrococcales</taxon>
        <taxon>Dermabacteraceae</taxon>
        <taxon>Brachybacterium</taxon>
    </lineage>
</organism>
<dbReference type="Pfam" id="PF04167">
    <property type="entry name" value="DUF402"/>
    <property type="match status" value="1"/>
</dbReference>
<reference evidence="2 3" key="1">
    <citation type="journal article" date="2017" name="Elife">
        <title>Extensive horizontal gene transfer in cheese-associated bacteria.</title>
        <authorList>
            <person name="Bonham K.S."/>
            <person name="Wolfe B.E."/>
            <person name="Dutton R.J."/>
        </authorList>
    </citation>
    <scope>NUCLEOTIDE SEQUENCE [LARGE SCALE GENOMIC DNA]</scope>
    <source>
        <strain evidence="2 3">341_9</strain>
    </source>
</reference>
<dbReference type="SUPFAM" id="SSF159234">
    <property type="entry name" value="FomD-like"/>
    <property type="match status" value="1"/>
</dbReference>